<accession>A0A6J4LDL7</accession>
<keyword evidence="2" id="KW-0378">Hydrolase</keyword>
<gene>
    <name evidence="2" type="ORF">AVDCRST_MAG36-850</name>
</gene>
<feature type="non-terminal residue" evidence="2">
    <location>
        <position position="1"/>
    </location>
</feature>
<evidence type="ECO:0000313" key="2">
    <source>
        <dbReference type="EMBL" id="CAA9329593.1"/>
    </source>
</evidence>
<dbReference type="EC" id="3.5.4.19" evidence="2"/>
<feature type="compositionally biased region" description="Basic residues" evidence="1">
    <location>
        <begin position="74"/>
        <end position="85"/>
    </location>
</feature>
<sequence>ERPGRRGRRTAQAGRRRARRRRRAAARHPRGAHGRVDGRRGAAPDADDRADHLLEPVTPGVLGQGRDLRPPPVGHRRPARLRRGHAAGPRRPGGTGLPHRGAELLRRRRPERPARPPGAARM</sequence>
<protein>
    <submittedName>
        <fullName evidence="2">Phosphoribosyl-AMP cyclohydrolase</fullName>
        <ecNumber evidence="2">3.5.4.19</ecNumber>
    </submittedName>
</protein>
<dbReference type="GO" id="GO:0004635">
    <property type="term" value="F:phosphoribosyl-AMP cyclohydrolase activity"/>
    <property type="evidence" value="ECO:0007669"/>
    <property type="project" value="UniProtKB-EC"/>
</dbReference>
<organism evidence="2">
    <name type="scientific">uncultured Nocardioidaceae bacterium</name>
    <dbReference type="NCBI Taxonomy" id="253824"/>
    <lineage>
        <taxon>Bacteria</taxon>
        <taxon>Bacillati</taxon>
        <taxon>Actinomycetota</taxon>
        <taxon>Actinomycetes</taxon>
        <taxon>Propionibacteriales</taxon>
        <taxon>Nocardioidaceae</taxon>
        <taxon>environmental samples</taxon>
    </lineage>
</organism>
<feature type="region of interest" description="Disordered" evidence="1">
    <location>
        <begin position="1"/>
        <end position="122"/>
    </location>
</feature>
<feature type="compositionally biased region" description="Basic and acidic residues" evidence="1">
    <location>
        <begin position="34"/>
        <end position="54"/>
    </location>
</feature>
<proteinExistence type="predicted"/>
<dbReference type="AlphaFoldDB" id="A0A6J4LDL7"/>
<name>A0A6J4LDL7_9ACTN</name>
<reference evidence="2" key="1">
    <citation type="submission" date="2020-02" db="EMBL/GenBank/DDBJ databases">
        <authorList>
            <person name="Meier V. D."/>
        </authorList>
    </citation>
    <scope>NUCLEOTIDE SEQUENCE</scope>
    <source>
        <strain evidence="2">AVDCRST_MAG36</strain>
    </source>
</reference>
<feature type="non-terminal residue" evidence="2">
    <location>
        <position position="122"/>
    </location>
</feature>
<evidence type="ECO:0000256" key="1">
    <source>
        <dbReference type="SAM" id="MobiDB-lite"/>
    </source>
</evidence>
<feature type="compositionally biased region" description="Basic residues" evidence="1">
    <location>
        <begin position="1"/>
        <end position="33"/>
    </location>
</feature>
<dbReference type="EMBL" id="CADCUH010000049">
    <property type="protein sequence ID" value="CAA9329593.1"/>
    <property type="molecule type" value="Genomic_DNA"/>
</dbReference>